<dbReference type="GO" id="GO:0034899">
    <property type="term" value="F:trimethylamine monooxygenase activity"/>
    <property type="evidence" value="ECO:0007669"/>
    <property type="project" value="UniProtKB-EC"/>
</dbReference>
<comment type="similarity">
    <text evidence="5">Belongs to the FMO family.</text>
</comment>
<evidence type="ECO:0000256" key="5">
    <source>
        <dbReference type="ARBA" id="ARBA00009183"/>
    </source>
</evidence>
<feature type="region of interest" description="Disordered" evidence="28">
    <location>
        <begin position="781"/>
        <end position="839"/>
    </location>
</feature>
<evidence type="ECO:0000256" key="1">
    <source>
        <dbReference type="ARBA" id="ARBA00001974"/>
    </source>
</evidence>
<dbReference type="SUPFAM" id="SSF53448">
    <property type="entry name" value="Nucleotide-diphospho-sugar transferases"/>
    <property type="match status" value="1"/>
</dbReference>
<evidence type="ECO:0000256" key="16">
    <source>
        <dbReference type="ARBA" id="ARBA00023136"/>
    </source>
</evidence>
<keyword evidence="12 27" id="KW-0735">Signal-anchor</keyword>
<evidence type="ECO:0000313" key="29">
    <source>
        <dbReference type="EMBL" id="CAJ0585873.1"/>
    </source>
</evidence>
<feature type="active site" description="Proton donor/acceptor" evidence="24">
    <location>
        <position position="717"/>
    </location>
</feature>
<keyword evidence="30" id="KW-1185">Reference proteome</keyword>
<feature type="site" description="Interaction with galactose moiety of substrate glycoprotein" evidence="26">
    <location>
        <position position="664"/>
    </location>
</feature>
<dbReference type="InterPro" id="IPR005027">
    <property type="entry name" value="Glyco_trans_43"/>
</dbReference>
<comment type="catalytic activity">
    <reaction evidence="23">
        <text>N,N-dimethylaniline + NADPH + O2 + H(+) = N,N-dimethylaniline N-oxide + NADP(+) + H2O</text>
        <dbReference type="Rhea" id="RHEA:24468"/>
        <dbReference type="ChEBI" id="CHEBI:15377"/>
        <dbReference type="ChEBI" id="CHEBI:15378"/>
        <dbReference type="ChEBI" id="CHEBI:15379"/>
        <dbReference type="ChEBI" id="CHEBI:16269"/>
        <dbReference type="ChEBI" id="CHEBI:17735"/>
        <dbReference type="ChEBI" id="CHEBI:57783"/>
        <dbReference type="ChEBI" id="CHEBI:58349"/>
        <dbReference type="EC" id="1.14.13.8"/>
    </reaction>
    <physiologicalReaction direction="left-to-right" evidence="23">
        <dbReference type="Rhea" id="RHEA:24469"/>
    </physiologicalReaction>
</comment>
<evidence type="ECO:0000256" key="3">
    <source>
        <dbReference type="ARBA" id="ARBA00004606"/>
    </source>
</evidence>
<dbReference type="InterPro" id="IPR000960">
    <property type="entry name" value="Flavin_mOase"/>
</dbReference>
<dbReference type="GO" id="GO:0046872">
    <property type="term" value="F:metal ion binding"/>
    <property type="evidence" value="ECO:0007669"/>
    <property type="project" value="UniProtKB-KW"/>
</dbReference>
<comment type="cofactor">
    <cofactor evidence="25 27">
        <name>Mn(2+)</name>
        <dbReference type="ChEBI" id="CHEBI:29035"/>
    </cofactor>
</comment>
<keyword evidence="14" id="KW-0560">Oxidoreductase</keyword>
<dbReference type="GO" id="GO:0050661">
    <property type="term" value="F:NADP binding"/>
    <property type="evidence" value="ECO:0007669"/>
    <property type="project" value="InterPro"/>
</dbReference>
<evidence type="ECO:0000256" key="14">
    <source>
        <dbReference type="ARBA" id="ARBA00023002"/>
    </source>
</evidence>
<dbReference type="GO" id="GO:0005789">
    <property type="term" value="C:endoplasmic reticulum membrane"/>
    <property type="evidence" value="ECO:0007669"/>
    <property type="project" value="UniProtKB-SubCell"/>
</dbReference>
<comment type="caution">
    <text evidence="29">The sequence shown here is derived from an EMBL/GenBank/DDBJ whole genome shotgun (WGS) entry which is preliminary data.</text>
</comment>
<feature type="non-terminal residue" evidence="29">
    <location>
        <position position="839"/>
    </location>
</feature>
<evidence type="ECO:0000256" key="24">
    <source>
        <dbReference type="PIRSR" id="PIRSR605027-1"/>
    </source>
</evidence>
<evidence type="ECO:0000256" key="27">
    <source>
        <dbReference type="RuleBase" id="RU363127"/>
    </source>
</evidence>
<keyword evidence="17" id="KW-0325">Glycoprotein</keyword>
<keyword evidence="6" id="KW-0285">Flavoprotein</keyword>
<dbReference type="PRINTS" id="PR00370">
    <property type="entry name" value="FMOXYGENASE"/>
</dbReference>
<dbReference type="Gene3D" id="3.90.550.10">
    <property type="entry name" value="Spore Coat Polysaccharide Biosynthesis Protein SpsA, Chain A"/>
    <property type="match status" value="2"/>
</dbReference>
<protein>
    <recommendedName>
        <fullName evidence="27">Galactosylgalactosylxylosylprotein 3-beta-glucuronosyltransferase</fullName>
        <ecNumber evidence="27">2.4.1.135</ecNumber>
    </recommendedName>
</protein>
<comment type="function">
    <text evidence="18">Broad spectrum monooxygenase that catalyzes the oxygenation of a wide variety of nitrogen- and sulfur-containing compounds including xenobiotics. Catalyzes the S-oxygenation of hypotaurine to produce taurine, an organic osmolyte involved in cell volume regulation as well as a variety of cytoprotective and developmental processes. In vitro, catalyzes the N-oxygenation of trimethylamine (TMA) to produce trimethylamine N-oxide (TMAO) and could therefore participate to the detoxification of this compound that is generated by the action of gut microbiota from dietary precursors such as choline, choline containing compounds, betaine or L-carnitine.</text>
</comment>
<dbReference type="Pfam" id="PF03360">
    <property type="entry name" value="Glyco_transf_43"/>
    <property type="match status" value="1"/>
</dbReference>
<dbReference type="Pfam" id="PF00743">
    <property type="entry name" value="FMO-like"/>
    <property type="match status" value="1"/>
</dbReference>
<dbReference type="EC" id="2.4.1.135" evidence="27"/>
<comment type="catalytic activity">
    <reaction evidence="21">
        <text>hypotaurine + NADPH + O2 + H(+) = taurine + NADP(+) + H2O</text>
        <dbReference type="Rhea" id="RHEA:69819"/>
        <dbReference type="ChEBI" id="CHEBI:15377"/>
        <dbReference type="ChEBI" id="CHEBI:15378"/>
        <dbReference type="ChEBI" id="CHEBI:15379"/>
        <dbReference type="ChEBI" id="CHEBI:57783"/>
        <dbReference type="ChEBI" id="CHEBI:57853"/>
        <dbReference type="ChEBI" id="CHEBI:58349"/>
        <dbReference type="ChEBI" id="CHEBI:507393"/>
        <dbReference type="EC" id="1.14.13.8"/>
    </reaction>
    <physiologicalReaction direction="left-to-right" evidence="21">
        <dbReference type="Rhea" id="RHEA:69820"/>
    </physiologicalReaction>
</comment>
<dbReference type="SUPFAM" id="SSF51905">
    <property type="entry name" value="FAD/NAD(P)-binding domain"/>
    <property type="match status" value="2"/>
</dbReference>
<evidence type="ECO:0000256" key="9">
    <source>
        <dbReference type="ARBA" id="ARBA00022824"/>
    </source>
</evidence>
<dbReference type="EMBL" id="CATQJA010002706">
    <property type="protein sequence ID" value="CAJ0585873.1"/>
    <property type="molecule type" value="Genomic_DNA"/>
</dbReference>
<comment type="cofactor">
    <cofactor evidence="1">
        <name>FAD</name>
        <dbReference type="ChEBI" id="CHEBI:57692"/>
    </cofactor>
</comment>
<comment type="catalytic activity">
    <reaction evidence="20 27">
        <text>3-O-(beta-D-galactosyl-(1-&gt;3)-beta-D-galactosyl-(1-&gt;4)-beta-D-xylosyl)-L-seryl-[protein] + UDP-alpha-D-glucuronate = 3-O-(beta-D-GlcA-(1-&gt;3)-beta-D-Gal-(1-&gt;3)-beta-D-Gal-(1-&gt;4)-beta-D-Xyl)-L-seryl-[protein] + UDP + H(+)</text>
        <dbReference type="Rhea" id="RHEA:24168"/>
        <dbReference type="Rhea" id="RHEA-COMP:12571"/>
        <dbReference type="Rhea" id="RHEA-COMP:12573"/>
        <dbReference type="ChEBI" id="CHEBI:15378"/>
        <dbReference type="ChEBI" id="CHEBI:58052"/>
        <dbReference type="ChEBI" id="CHEBI:58223"/>
        <dbReference type="ChEBI" id="CHEBI:132090"/>
        <dbReference type="ChEBI" id="CHEBI:132093"/>
        <dbReference type="EC" id="2.4.1.135"/>
    </reaction>
</comment>
<proteinExistence type="inferred from homology"/>
<evidence type="ECO:0000256" key="22">
    <source>
        <dbReference type="ARBA" id="ARBA00048088"/>
    </source>
</evidence>
<evidence type="ECO:0000256" key="28">
    <source>
        <dbReference type="SAM" id="MobiDB-lite"/>
    </source>
</evidence>
<organism evidence="29 30">
    <name type="scientific">Mesorhabditis spiculigera</name>
    <dbReference type="NCBI Taxonomy" id="96644"/>
    <lineage>
        <taxon>Eukaryota</taxon>
        <taxon>Metazoa</taxon>
        <taxon>Ecdysozoa</taxon>
        <taxon>Nematoda</taxon>
        <taxon>Chromadorea</taxon>
        <taxon>Rhabditida</taxon>
        <taxon>Rhabditina</taxon>
        <taxon>Rhabditomorpha</taxon>
        <taxon>Rhabditoidea</taxon>
        <taxon>Rhabditidae</taxon>
        <taxon>Mesorhabditinae</taxon>
        <taxon>Mesorhabditis</taxon>
    </lineage>
</organism>
<dbReference type="InterPro" id="IPR029044">
    <property type="entry name" value="Nucleotide-diphossugar_trans"/>
</dbReference>
<comment type="subcellular location">
    <subcellularLocation>
        <location evidence="2">Endoplasmic reticulum membrane</location>
        <topology evidence="2">Single-pass membrane protein</topology>
    </subcellularLocation>
    <subcellularLocation>
        <location evidence="27">Golgi apparatus membrane</location>
        <topology evidence="27">Single-pass type II membrane protein</topology>
    </subcellularLocation>
    <subcellularLocation>
        <location evidence="3">Membrane</location>
        <topology evidence="3">Single-pass type II membrane protein</topology>
    </subcellularLocation>
</comment>
<dbReference type="GO" id="GO:0000139">
    <property type="term" value="C:Golgi membrane"/>
    <property type="evidence" value="ECO:0007669"/>
    <property type="project" value="UniProtKB-SubCell"/>
</dbReference>
<keyword evidence="8" id="KW-0812">Transmembrane</keyword>
<evidence type="ECO:0000256" key="8">
    <source>
        <dbReference type="ARBA" id="ARBA00022692"/>
    </source>
</evidence>
<comment type="pathway">
    <text evidence="27">Protein modification; protein glycosylation.</text>
</comment>
<dbReference type="PANTHER" id="PTHR23023">
    <property type="entry name" value="DIMETHYLANILINE MONOOXYGENASE"/>
    <property type="match status" value="1"/>
</dbReference>
<keyword evidence="15" id="KW-0503">Monooxygenase</keyword>
<keyword evidence="11" id="KW-0521">NADP</keyword>
<evidence type="ECO:0000256" key="23">
    <source>
        <dbReference type="ARBA" id="ARBA00049443"/>
    </source>
</evidence>
<evidence type="ECO:0000256" key="17">
    <source>
        <dbReference type="ARBA" id="ARBA00023180"/>
    </source>
</evidence>
<evidence type="ECO:0000256" key="15">
    <source>
        <dbReference type="ARBA" id="ARBA00023033"/>
    </source>
</evidence>
<feature type="binding site" evidence="25">
    <location>
        <position position="632"/>
    </location>
    <ligand>
        <name>Mn(2+)</name>
        <dbReference type="ChEBI" id="CHEBI:29035"/>
    </ligand>
</feature>
<evidence type="ECO:0000256" key="21">
    <source>
        <dbReference type="ARBA" id="ARBA00048041"/>
    </source>
</evidence>
<keyword evidence="27" id="KW-0333">Golgi apparatus</keyword>
<gene>
    <name evidence="29" type="ORF">MSPICULIGERA_LOCUS23883</name>
</gene>
<reference evidence="29" key="1">
    <citation type="submission" date="2023-06" db="EMBL/GenBank/DDBJ databases">
        <authorList>
            <person name="Delattre M."/>
        </authorList>
    </citation>
    <scope>NUCLEOTIDE SEQUENCE</scope>
    <source>
        <strain evidence="29">AF72</strain>
    </source>
</reference>
<evidence type="ECO:0000256" key="25">
    <source>
        <dbReference type="PIRSR" id="PIRSR605027-3"/>
    </source>
</evidence>
<dbReference type="GO" id="GO:0015018">
    <property type="term" value="F:galactosylgalactosylxylosylprotein 3-beta-glucuronosyltransferase activity"/>
    <property type="evidence" value="ECO:0007669"/>
    <property type="project" value="UniProtKB-UniRule"/>
</dbReference>
<dbReference type="InterPro" id="IPR020946">
    <property type="entry name" value="Flavin_mOase-like"/>
</dbReference>
<dbReference type="InterPro" id="IPR050346">
    <property type="entry name" value="FMO-like"/>
</dbReference>
<evidence type="ECO:0000256" key="2">
    <source>
        <dbReference type="ARBA" id="ARBA00004389"/>
    </source>
</evidence>
<keyword evidence="10" id="KW-0274">FAD</keyword>
<dbReference type="Proteomes" id="UP001177023">
    <property type="component" value="Unassembled WGS sequence"/>
</dbReference>
<evidence type="ECO:0000256" key="26">
    <source>
        <dbReference type="PIRSR" id="PIRSR605027-4"/>
    </source>
</evidence>
<keyword evidence="25 27" id="KW-0464">Manganese</keyword>
<comment type="catalytic activity">
    <reaction evidence="19">
        <text>hypotaurine + NADH + O2 + H(+) = taurine + NAD(+) + H2O</text>
        <dbReference type="Rhea" id="RHEA:74111"/>
        <dbReference type="ChEBI" id="CHEBI:15377"/>
        <dbReference type="ChEBI" id="CHEBI:15378"/>
        <dbReference type="ChEBI" id="CHEBI:15379"/>
        <dbReference type="ChEBI" id="CHEBI:57540"/>
        <dbReference type="ChEBI" id="CHEBI:57853"/>
        <dbReference type="ChEBI" id="CHEBI:57945"/>
        <dbReference type="ChEBI" id="CHEBI:507393"/>
        <dbReference type="EC" id="1.14.13.8"/>
    </reaction>
    <physiologicalReaction direction="left-to-right" evidence="19">
        <dbReference type="Rhea" id="RHEA:74112"/>
    </physiologicalReaction>
</comment>
<evidence type="ECO:0000256" key="20">
    <source>
        <dbReference type="ARBA" id="ARBA00047979"/>
    </source>
</evidence>
<name>A0AA36GEY3_9BILA</name>
<evidence type="ECO:0000256" key="18">
    <source>
        <dbReference type="ARBA" id="ARBA00045957"/>
    </source>
</evidence>
<dbReference type="Gene3D" id="3.50.50.60">
    <property type="entry name" value="FAD/NAD(P)-binding domain"/>
    <property type="match status" value="1"/>
</dbReference>
<evidence type="ECO:0000256" key="11">
    <source>
        <dbReference type="ARBA" id="ARBA00022857"/>
    </source>
</evidence>
<comment type="similarity">
    <text evidence="4 27">Belongs to the glycosyltransferase 43 family.</text>
</comment>
<keyword evidence="16" id="KW-0472">Membrane</keyword>
<sequence>MAAVDVQHVCVVGTGTAGLVAIKALREYGIEVTAFEKSNSWGGIWRYKAEKCEGVGTVMKSTILNTSKEFISFSDFPTRREHANFMRNRDVLEFLEEYAAKFDLVQSIQFETEVLKVYRASDYETTGRWVVETKRAGHTETQTFDAVLVCTGHHVYPMIPTFPGIDKFQGTITHSHDYKTAKPFEDRRVLVVGLGNSGGDILCEVGKAAAKTYGSSRHGTWVTQRVVGRGYPRDILMRTRYNEWKMRMMPGWLRKWKTIGAYNERLDHKLYGLQPTEGPGESPVLLADDLPLFLASGWVELRVGIRSFTENGVYYEDGRFDEVDDVIFCTGYDFDFNFIEEGRTVPVSDNQTRLWRRIFPPDHQFNTLAFIGVVDPLGPTITCSEAQARVVAHFWAKRLDLPSKAEMQAEIDRDKAATKARFKCSDRRASLQIDHIWYFDQLAGMIGAKPDLSFDVFLRDPKLALALYLGPVTAHHYRLNGPNAWNGARKQILGTYDRVHYGMNTRGRVEMAKEFSEESPTVYPHLLPILLRDTLQIPLTVACLLLIALGVFNVSRVDHGPARRLPTDSDKTLIILITPTYKRITRMADLLRCAQSLMLVDNIFWVVVEDGQRLSTQVLYDRHAVVYFMDDDNAYDHRLFNKYVRNVKTIGVWAVGLVGDSLVEAPHVEEGVITKWNAFYYPSREYAVDMAGFAVALPLIISSGARIPRQCPGKVPETCLLRQMGVPKEKAEVFGWMDGQRDVLVWHVKAVERVPRGINSHGYEVETLNAREWQEHRNYWKKPVKPATNGTKPAPPKPKTTPQLPPPSTNATILKTNDVRDYEPIPSTVKTNLKPSKKP</sequence>
<accession>A0AA36GEY3</accession>
<feature type="compositionally biased region" description="Pro residues" evidence="28">
    <location>
        <begin position="793"/>
        <end position="808"/>
    </location>
</feature>
<evidence type="ECO:0000256" key="6">
    <source>
        <dbReference type="ARBA" id="ARBA00022630"/>
    </source>
</evidence>
<dbReference type="InterPro" id="IPR036188">
    <property type="entry name" value="FAD/NAD-bd_sf"/>
</dbReference>
<evidence type="ECO:0000256" key="10">
    <source>
        <dbReference type="ARBA" id="ARBA00022827"/>
    </source>
</evidence>
<evidence type="ECO:0000256" key="19">
    <source>
        <dbReference type="ARBA" id="ARBA00047338"/>
    </source>
</evidence>
<dbReference type="FunFam" id="3.50.50.60:FF:000159">
    <property type="entry name" value="Dimethylaniline monooxygenase [N-oxide-forming]"/>
    <property type="match status" value="1"/>
</dbReference>
<evidence type="ECO:0000313" key="30">
    <source>
        <dbReference type="Proteomes" id="UP001177023"/>
    </source>
</evidence>
<dbReference type="GO" id="GO:0050660">
    <property type="term" value="F:flavin adenine dinucleotide binding"/>
    <property type="evidence" value="ECO:0007669"/>
    <property type="project" value="InterPro"/>
</dbReference>
<evidence type="ECO:0000256" key="13">
    <source>
        <dbReference type="ARBA" id="ARBA00022989"/>
    </source>
</evidence>
<keyword evidence="9" id="KW-0256">Endoplasmic reticulum</keyword>
<feature type="compositionally biased region" description="Polar residues" evidence="28">
    <location>
        <begin position="828"/>
        <end position="839"/>
    </location>
</feature>
<dbReference type="AlphaFoldDB" id="A0AA36GEY3"/>
<keyword evidence="7 27" id="KW-0808">Transferase</keyword>
<evidence type="ECO:0000256" key="12">
    <source>
        <dbReference type="ARBA" id="ARBA00022968"/>
    </source>
</evidence>
<evidence type="ECO:0000256" key="4">
    <source>
        <dbReference type="ARBA" id="ARBA00007706"/>
    </source>
</evidence>
<dbReference type="GO" id="GO:0004499">
    <property type="term" value="F:N,N-dimethylaniline monooxygenase activity"/>
    <property type="evidence" value="ECO:0007669"/>
    <property type="project" value="InterPro"/>
</dbReference>
<evidence type="ECO:0000256" key="7">
    <source>
        <dbReference type="ARBA" id="ARBA00022679"/>
    </source>
</evidence>
<comment type="catalytic activity">
    <reaction evidence="22">
        <text>trimethylamine + NADPH + O2 = trimethylamine N-oxide + NADP(+) + H2O</text>
        <dbReference type="Rhea" id="RHEA:31979"/>
        <dbReference type="ChEBI" id="CHEBI:15377"/>
        <dbReference type="ChEBI" id="CHEBI:15379"/>
        <dbReference type="ChEBI" id="CHEBI:15724"/>
        <dbReference type="ChEBI" id="CHEBI:57783"/>
        <dbReference type="ChEBI" id="CHEBI:58349"/>
        <dbReference type="ChEBI" id="CHEBI:58389"/>
        <dbReference type="EC" id="1.14.13.148"/>
    </reaction>
    <physiologicalReaction direction="left-to-right" evidence="22">
        <dbReference type="Rhea" id="RHEA:31980"/>
    </physiologicalReaction>
</comment>
<keyword evidence="25 27" id="KW-0479">Metal-binding</keyword>
<keyword evidence="13" id="KW-1133">Transmembrane helix</keyword>